<gene>
    <name evidence="1" type="ORF">CEY02_18205</name>
</gene>
<evidence type="ECO:0000313" key="2">
    <source>
        <dbReference type="Proteomes" id="UP000228754"/>
    </source>
</evidence>
<comment type="caution">
    <text evidence="1">The sequence shown here is derived from an EMBL/GenBank/DDBJ whole genome shotgun (WGS) entry which is preliminary data.</text>
</comment>
<reference evidence="1 2" key="1">
    <citation type="submission" date="2017-06" db="EMBL/GenBank/DDBJ databases">
        <title>Draft Genome Sequence of Bacillus sp Strain 36R Isolated from saline sediment at Atanasia, Sonora, Mexico.</title>
        <authorList>
            <person name="Sanchez Diaz R."/>
            <person name="Quiroz Macias M.E."/>
            <person name="Ibarra Gamez J.C."/>
            <person name="Enciso Ibarra J."/>
            <person name="Gomez Gil B."/>
            <person name="Galaviz Silva L."/>
        </authorList>
    </citation>
    <scope>NUCLEOTIDE SEQUENCE [LARGE SCALE GENOMIC DNA]</scope>
    <source>
        <strain evidence="1 2">36R_ATNSAL</strain>
    </source>
</reference>
<dbReference type="AlphaFoldDB" id="A0A2A5INX1"/>
<evidence type="ECO:0000313" key="1">
    <source>
        <dbReference type="EMBL" id="PCK18792.1"/>
    </source>
</evidence>
<protein>
    <submittedName>
        <fullName evidence="1">Uncharacterized protein</fullName>
    </submittedName>
</protein>
<organism evidence="1 2">
    <name type="scientific">Bacillus pumilus</name>
    <name type="common">Bacillus mesentericus</name>
    <dbReference type="NCBI Taxonomy" id="1408"/>
    <lineage>
        <taxon>Bacteria</taxon>
        <taxon>Bacillati</taxon>
        <taxon>Bacillota</taxon>
        <taxon>Bacilli</taxon>
        <taxon>Bacillales</taxon>
        <taxon>Bacillaceae</taxon>
        <taxon>Bacillus</taxon>
    </lineage>
</organism>
<sequence length="89" mass="10155">MKKTANEAGFQRVDKPSHSVSVLRAGAHECQIRSAPVLVLPRLQRFSSTLKRRQRAKINIILALCQKSENPPMRRVLAFKPSFSLRMKQ</sequence>
<dbReference type="EMBL" id="NKHG01000115">
    <property type="protein sequence ID" value="PCK18792.1"/>
    <property type="molecule type" value="Genomic_DNA"/>
</dbReference>
<accession>A0A2A5INX1</accession>
<dbReference type="OrthoDB" id="2947983at2"/>
<dbReference type="Proteomes" id="UP000228754">
    <property type="component" value="Unassembled WGS sequence"/>
</dbReference>
<proteinExistence type="predicted"/>
<name>A0A2A5INX1_BACPU</name>